<protein>
    <recommendedName>
        <fullName evidence="1">Reverse transcriptase domain-containing protein</fullName>
    </recommendedName>
</protein>
<dbReference type="Pfam" id="PF00078">
    <property type="entry name" value="RVT_1"/>
    <property type="match status" value="1"/>
</dbReference>
<keyword evidence="3" id="KW-1185">Reference proteome</keyword>
<proteinExistence type="predicted"/>
<dbReference type="AlphaFoldDB" id="A0AA36EZ53"/>
<dbReference type="PANTHER" id="PTHR47027">
    <property type="entry name" value="REVERSE TRANSCRIPTASE DOMAIN-CONTAINING PROTEIN"/>
    <property type="match status" value="1"/>
</dbReference>
<dbReference type="PANTHER" id="PTHR47027:SF20">
    <property type="entry name" value="REVERSE TRANSCRIPTASE-LIKE PROTEIN WITH RNA-DIRECTED DNA POLYMERASE DOMAIN"/>
    <property type="match status" value="1"/>
</dbReference>
<reference evidence="2" key="1">
    <citation type="submission" date="2023-08" db="EMBL/GenBank/DDBJ databases">
        <authorList>
            <person name="Alioto T."/>
            <person name="Alioto T."/>
            <person name="Gomez Garrido J."/>
        </authorList>
    </citation>
    <scope>NUCLEOTIDE SEQUENCE</scope>
</reference>
<gene>
    <name evidence="2" type="ORF">OCTVUL_1B022098</name>
</gene>
<evidence type="ECO:0000313" key="2">
    <source>
        <dbReference type="EMBL" id="CAI9717500.1"/>
    </source>
</evidence>
<name>A0AA36EZ53_OCTVU</name>
<feature type="domain" description="Reverse transcriptase" evidence="1">
    <location>
        <begin position="3"/>
        <end position="109"/>
    </location>
</feature>
<dbReference type="EMBL" id="OX597815">
    <property type="protein sequence ID" value="CAI9717500.1"/>
    <property type="molecule type" value="Genomic_DNA"/>
</dbReference>
<dbReference type="InterPro" id="IPR000477">
    <property type="entry name" value="RT_dom"/>
</dbReference>
<dbReference type="Proteomes" id="UP001162480">
    <property type="component" value="Chromosome 2"/>
</dbReference>
<evidence type="ECO:0000259" key="1">
    <source>
        <dbReference type="Pfam" id="PF00078"/>
    </source>
</evidence>
<sequence length="132" mass="14513">MCDKCRGIALLSAAGKIPANILLTRLNVCLENDVLSESQCGFRSGRGIMDIIFTARHIQKKCYEQNMDVVQVFVDLTKAFDTVNRALLWKILGKLGCPDHFVTIIKSFHDGMEAWVNVGSGMAGPITVKNGI</sequence>
<organism evidence="2 3">
    <name type="scientific">Octopus vulgaris</name>
    <name type="common">Common octopus</name>
    <dbReference type="NCBI Taxonomy" id="6645"/>
    <lineage>
        <taxon>Eukaryota</taxon>
        <taxon>Metazoa</taxon>
        <taxon>Spiralia</taxon>
        <taxon>Lophotrochozoa</taxon>
        <taxon>Mollusca</taxon>
        <taxon>Cephalopoda</taxon>
        <taxon>Coleoidea</taxon>
        <taxon>Octopodiformes</taxon>
        <taxon>Octopoda</taxon>
        <taxon>Incirrata</taxon>
        <taxon>Octopodidae</taxon>
        <taxon>Octopus</taxon>
    </lineage>
</organism>
<evidence type="ECO:0000313" key="3">
    <source>
        <dbReference type="Proteomes" id="UP001162480"/>
    </source>
</evidence>
<accession>A0AA36EZ53</accession>